<keyword evidence="1" id="KW-0812">Transmembrane</keyword>
<dbReference type="OrthoDB" id="8779265at2"/>
<evidence type="ECO:0000256" key="1">
    <source>
        <dbReference type="SAM" id="Phobius"/>
    </source>
</evidence>
<gene>
    <name evidence="2" type="ORF">ABW22_04195</name>
</gene>
<dbReference type="AlphaFoldDB" id="A0A119CWX1"/>
<name>A0A119CWX1_THIDE</name>
<feature type="transmembrane region" description="Helical" evidence="1">
    <location>
        <begin position="137"/>
        <end position="158"/>
    </location>
</feature>
<keyword evidence="1" id="KW-0472">Membrane</keyword>
<dbReference type="PATRIC" id="fig|36861.3.peg.291"/>
<sequence>MALFDKTIEHAKDSLAEVSREAIDRASERLSEVVKDGVLQAGTELKDVIWRASQEIDTKLDKISEELHAQRQFTKDDVREMVDYAGDKFGTVMDARIVHAKSEISSLVQEKVEYFKREIDSFFIERQRDLARERRRLFINVAIAILASLSLGFVSWLYHQYLGGGLDVFALFRIVFASLMGGYAAYLAVKLLRRWLLMSEHKKDTLFLVSRYWGALRPESIFGTVVLVCLMAVLVGFLLFPEQIAQLTGSEKWLKTLREAYPIFQP</sequence>
<protein>
    <submittedName>
        <fullName evidence="2">Uncharacterized protein</fullName>
    </submittedName>
</protein>
<dbReference type="RefSeq" id="WP_059752235.1">
    <property type="nucleotide sequence ID" value="NZ_LDUG01000016.1"/>
</dbReference>
<evidence type="ECO:0000313" key="2">
    <source>
        <dbReference type="EMBL" id="KVW97309.1"/>
    </source>
</evidence>
<accession>A0A119CWX1</accession>
<feature type="transmembrane region" description="Helical" evidence="1">
    <location>
        <begin position="221"/>
        <end position="240"/>
    </location>
</feature>
<keyword evidence="3" id="KW-1185">Reference proteome</keyword>
<reference evidence="2 3" key="1">
    <citation type="journal article" date="2015" name="Appl. Environ. Microbiol.">
        <title>Aerobic and Anaerobic Thiosulfate Oxidation by a Cold-Adapted, Subglacial Chemoautotroph.</title>
        <authorList>
            <person name="Harrold Z.R."/>
            <person name="Skidmore M.L."/>
            <person name="Hamilton T.L."/>
            <person name="Desch L."/>
            <person name="Amada K."/>
            <person name="van Gelder W."/>
            <person name="Glover K."/>
            <person name="Roden E.E."/>
            <person name="Boyd E.S."/>
        </authorList>
    </citation>
    <scope>NUCLEOTIDE SEQUENCE [LARGE SCALE GENOMIC DNA]</scope>
    <source>
        <strain evidence="2 3">RG</strain>
    </source>
</reference>
<dbReference type="EMBL" id="LDUG01000016">
    <property type="protein sequence ID" value="KVW97309.1"/>
    <property type="molecule type" value="Genomic_DNA"/>
</dbReference>
<organism evidence="2 3">
    <name type="scientific">Thiobacillus denitrificans</name>
    <dbReference type="NCBI Taxonomy" id="36861"/>
    <lineage>
        <taxon>Bacteria</taxon>
        <taxon>Pseudomonadati</taxon>
        <taxon>Pseudomonadota</taxon>
        <taxon>Betaproteobacteria</taxon>
        <taxon>Nitrosomonadales</taxon>
        <taxon>Thiobacillaceae</taxon>
        <taxon>Thiobacillus</taxon>
    </lineage>
</organism>
<comment type="caution">
    <text evidence="2">The sequence shown here is derived from an EMBL/GenBank/DDBJ whole genome shotgun (WGS) entry which is preliminary data.</text>
</comment>
<dbReference type="STRING" id="1123392.GCA_000376425_02009"/>
<feature type="transmembrane region" description="Helical" evidence="1">
    <location>
        <begin position="170"/>
        <end position="189"/>
    </location>
</feature>
<evidence type="ECO:0000313" key="3">
    <source>
        <dbReference type="Proteomes" id="UP000064243"/>
    </source>
</evidence>
<keyword evidence="1" id="KW-1133">Transmembrane helix</keyword>
<proteinExistence type="predicted"/>
<dbReference type="Proteomes" id="UP000064243">
    <property type="component" value="Unassembled WGS sequence"/>
</dbReference>